<reference evidence="5" key="1">
    <citation type="submission" date="2025-08" db="UniProtKB">
        <authorList>
            <consortium name="RefSeq"/>
        </authorList>
    </citation>
    <scope>IDENTIFICATION</scope>
    <source>
        <tissue evidence="5">Whole organism</tissue>
    </source>
</reference>
<feature type="region of interest" description="Disordered" evidence="3">
    <location>
        <begin position="359"/>
        <end position="378"/>
    </location>
</feature>
<dbReference type="KEGG" id="hazt:108681411"/>
<evidence type="ECO:0000313" key="5">
    <source>
        <dbReference type="RefSeq" id="XP_018025923.1"/>
    </source>
</evidence>
<sequence>MQVGDYPVYQYQQVIEILKLKMSFRDKQSRNLCYASRDRYWECLDAVPLTRDSSSDGNYLNGGTQWRRNGTCSNDSGNEISSNGISNGQHRSLEGGQTCSKTMQSDASKDVTRPASHQAKYGARLQANTSHDGALKPCMELRRLCQASCPEHWVKHFDRKRQYLLFREKVAAVGMMDSAGDSSRNRAQIADQPSSTGRQDEARTPQTARLRSRTRETTADVKNRYSLGSCLPDINIIPALPELSSSSINGNLTGALESHVSGDSDSKSRLQVPGDQPFNLFDNLSLSSLICGRLSRTVSDSSLSNLVGNSSSTDRLRISRSSNEISSYPLERRYLSEKISLDFQKPFASSSSLSTSISGCSSLAPPTAPTDLSPPTFPTRQRRVYSQAVLRQRLVPTN</sequence>
<gene>
    <name evidence="5" type="primary">LOC108681411</name>
</gene>
<keyword evidence="2" id="KW-0496">Mitochondrion</keyword>
<dbReference type="PANTHER" id="PTHR46690:SF1">
    <property type="entry name" value="CYTOCHROME C OXIDASE ASSEMBLY FACTOR 6 HOMOLOG"/>
    <property type="match status" value="1"/>
</dbReference>
<dbReference type="AlphaFoldDB" id="A0A8B7PID9"/>
<dbReference type="GO" id="GO:0042775">
    <property type="term" value="P:mitochondrial ATP synthesis coupled electron transport"/>
    <property type="evidence" value="ECO:0007669"/>
    <property type="project" value="TreeGrafter"/>
</dbReference>
<accession>A0A8B7PID9</accession>
<dbReference type="GeneID" id="108681411"/>
<dbReference type="Proteomes" id="UP000694843">
    <property type="component" value="Unplaced"/>
</dbReference>
<feature type="compositionally biased region" description="Polar residues" evidence="3">
    <location>
        <begin position="95"/>
        <end position="106"/>
    </location>
</feature>
<dbReference type="InterPro" id="IPR042289">
    <property type="entry name" value="COA6"/>
</dbReference>
<dbReference type="InterPro" id="IPR036549">
    <property type="entry name" value="CX6/COA6-like_sf"/>
</dbReference>
<evidence type="ECO:0000313" key="4">
    <source>
        <dbReference type="Proteomes" id="UP000694843"/>
    </source>
</evidence>
<dbReference type="PANTHER" id="PTHR46690">
    <property type="entry name" value="CYTOCHROME C OXIDASE ASSEMBLY FACTOR 6 HOMOLOG"/>
    <property type="match status" value="1"/>
</dbReference>
<organism evidence="4 5">
    <name type="scientific">Hyalella azteca</name>
    <name type="common">Amphipod</name>
    <dbReference type="NCBI Taxonomy" id="294128"/>
    <lineage>
        <taxon>Eukaryota</taxon>
        <taxon>Metazoa</taxon>
        <taxon>Ecdysozoa</taxon>
        <taxon>Arthropoda</taxon>
        <taxon>Crustacea</taxon>
        <taxon>Multicrustacea</taxon>
        <taxon>Malacostraca</taxon>
        <taxon>Eumalacostraca</taxon>
        <taxon>Peracarida</taxon>
        <taxon>Amphipoda</taxon>
        <taxon>Senticaudata</taxon>
        <taxon>Talitrida</taxon>
        <taxon>Talitroidea</taxon>
        <taxon>Hyalellidae</taxon>
        <taxon>Hyalella</taxon>
    </lineage>
</organism>
<keyword evidence="4" id="KW-1185">Reference proteome</keyword>
<dbReference type="SUPFAM" id="SSF47694">
    <property type="entry name" value="Cytochrome c oxidase subunit h"/>
    <property type="match status" value="1"/>
</dbReference>
<dbReference type="GO" id="GO:0005739">
    <property type="term" value="C:mitochondrion"/>
    <property type="evidence" value="ECO:0007669"/>
    <property type="project" value="UniProtKB-SubCell"/>
</dbReference>
<dbReference type="OrthoDB" id="16284at2759"/>
<evidence type="ECO:0000256" key="2">
    <source>
        <dbReference type="ARBA" id="ARBA00023128"/>
    </source>
</evidence>
<dbReference type="GO" id="GO:0008535">
    <property type="term" value="P:respiratory chain complex IV assembly"/>
    <property type="evidence" value="ECO:0007669"/>
    <property type="project" value="InterPro"/>
</dbReference>
<dbReference type="RefSeq" id="XP_018025923.1">
    <property type="nucleotide sequence ID" value="XM_018170434.2"/>
</dbReference>
<comment type="subcellular location">
    <subcellularLocation>
        <location evidence="1">Mitochondrion</location>
    </subcellularLocation>
</comment>
<protein>
    <submittedName>
        <fullName evidence="5">Uncharacterized protein LOC108681411</fullName>
    </submittedName>
</protein>
<name>A0A8B7PID9_HYAAZ</name>
<evidence type="ECO:0000256" key="3">
    <source>
        <dbReference type="SAM" id="MobiDB-lite"/>
    </source>
</evidence>
<feature type="region of interest" description="Disordered" evidence="3">
    <location>
        <begin position="71"/>
        <end position="125"/>
    </location>
</feature>
<feature type="compositionally biased region" description="Polar residues" evidence="3">
    <location>
        <begin position="180"/>
        <end position="197"/>
    </location>
</feature>
<dbReference type="Gene3D" id="1.10.10.140">
    <property type="entry name" value="Cytochrome c oxidase, subunit VIb"/>
    <property type="match status" value="1"/>
</dbReference>
<feature type="compositionally biased region" description="Low complexity" evidence="3">
    <location>
        <begin position="73"/>
        <end position="88"/>
    </location>
</feature>
<feature type="region of interest" description="Disordered" evidence="3">
    <location>
        <begin position="177"/>
        <end position="218"/>
    </location>
</feature>
<proteinExistence type="predicted"/>
<evidence type="ECO:0000256" key="1">
    <source>
        <dbReference type="ARBA" id="ARBA00004173"/>
    </source>
</evidence>